<gene>
    <name evidence="9 10" type="primary">secE</name>
    <name evidence="10" type="ORF">NSCAC_0340</name>
</gene>
<evidence type="ECO:0000313" key="11">
    <source>
        <dbReference type="Proteomes" id="UP000516072"/>
    </source>
</evidence>
<dbReference type="Gene3D" id="1.20.5.1030">
    <property type="entry name" value="Preprotein translocase secy subunit"/>
    <property type="match status" value="1"/>
</dbReference>
<dbReference type="InterPro" id="IPR038379">
    <property type="entry name" value="SecE_sf"/>
</dbReference>
<evidence type="ECO:0000256" key="5">
    <source>
        <dbReference type="ARBA" id="ARBA00022927"/>
    </source>
</evidence>
<dbReference type="GO" id="GO:0009306">
    <property type="term" value="P:protein secretion"/>
    <property type="evidence" value="ECO:0007669"/>
    <property type="project" value="UniProtKB-UniRule"/>
</dbReference>
<keyword evidence="2 9" id="KW-0813">Transport</keyword>
<evidence type="ECO:0000313" key="10">
    <source>
        <dbReference type="EMBL" id="CAB1274780.1"/>
    </source>
</evidence>
<keyword evidence="4 9" id="KW-0812">Transmembrane</keyword>
<dbReference type="InterPro" id="IPR001901">
    <property type="entry name" value="Translocase_SecE/Sec61-g"/>
</dbReference>
<dbReference type="InterPro" id="IPR005807">
    <property type="entry name" value="SecE_bac"/>
</dbReference>
<evidence type="ECO:0000256" key="6">
    <source>
        <dbReference type="ARBA" id="ARBA00022989"/>
    </source>
</evidence>
<dbReference type="GO" id="GO:0006605">
    <property type="term" value="P:protein targeting"/>
    <property type="evidence" value="ECO:0007669"/>
    <property type="project" value="UniProtKB-UniRule"/>
</dbReference>
<dbReference type="GO" id="GO:0065002">
    <property type="term" value="P:intracellular protein transmembrane transport"/>
    <property type="evidence" value="ECO:0007669"/>
    <property type="project" value="UniProtKB-UniRule"/>
</dbReference>
<feature type="transmembrane region" description="Helical" evidence="9">
    <location>
        <begin position="83"/>
        <end position="107"/>
    </location>
</feature>
<evidence type="ECO:0000256" key="2">
    <source>
        <dbReference type="ARBA" id="ARBA00022448"/>
    </source>
</evidence>
<dbReference type="EMBL" id="LR778175">
    <property type="protein sequence ID" value="CAB1274780.1"/>
    <property type="molecule type" value="Genomic_DNA"/>
</dbReference>
<dbReference type="GO" id="GO:0008320">
    <property type="term" value="F:protein transmembrane transporter activity"/>
    <property type="evidence" value="ECO:0007669"/>
    <property type="project" value="UniProtKB-UniRule"/>
</dbReference>
<dbReference type="NCBIfam" id="TIGR00964">
    <property type="entry name" value="secE_bact"/>
    <property type="match status" value="1"/>
</dbReference>
<comment type="similarity">
    <text evidence="9">Belongs to the SecE/SEC61-gamma family.</text>
</comment>
<keyword evidence="3 9" id="KW-1003">Cell membrane</keyword>
<keyword evidence="5 9" id="KW-0653">Protein transport</keyword>
<dbReference type="KEGG" id="ntg:NSCAC_0340"/>
<organism evidence="10 11">
    <name type="scientific">Candidatus Nitrosacidococcus tergens</name>
    <dbReference type="NCBI Taxonomy" id="553981"/>
    <lineage>
        <taxon>Bacteria</taxon>
        <taxon>Pseudomonadati</taxon>
        <taxon>Pseudomonadota</taxon>
        <taxon>Gammaproteobacteria</taxon>
        <taxon>Chromatiales</taxon>
        <taxon>Chromatiaceae</taxon>
        <taxon>Candidatus Nitrosacidococcus</taxon>
    </lineage>
</organism>
<dbReference type="PRINTS" id="PR01650">
    <property type="entry name" value="SECETRNLCASE"/>
</dbReference>
<comment type="caution">
    <text evidence="9">Lacks conserved residue(s) required for the propagation of feature annotation.</text>
</comment>
<evidence type="ECO:0000256" key="4">
    <source>
        <dbReference type="ARBA" id="ARBA00022692"/>
    </source>
</evidence>
<keyword evidence="8 9" id="KW-0472">Membrane</keyword>
<comment type="subunit">
    <text evidence="9">Component of the Sec protein translocase complex. Heterotrimer consisting of SecY, SecE and SecG subunits. The heterotrimers can form oligomers, although 1 heterotrimer is thought to be able to translocate proteins. Interacts with the ribosome. Interacts with SecDF, and other proteins may be involved. Interacts with SecA.</text>
</comment>
<sequence>MTDTAKFIFAFLLLTLTIGMFYYFSNQPISLRIVILLIGFIASLVAVVNTDRGQSVVGIMRDTQIEFRKIVWPGRQETTQTTLIVLLMVITVASILWLFDSLLMWAVRLLTGQGA</sequence>
<dbReference type="Pfam" id="PF00584">
    <property type="entry name" value="SecE"/>
    <property type="match status" value="1"/>
</dbReference>
<keyword evidence="6 9" id="KW-1133">Transmembrane helix</keyword>
<evidence type="ECO:0000256" key="1">
    <source>
        <dbReference type="ARBA" id="ARBA00004370"/>
    </source>
</evidence>
<dbReference type="Proteomes" id="UP000516072">
    <property type="component" value="Chromosome"/>
</dbReference>
<keyword evidence="7 9" id="KW-0811">Translocation</keyword>
<accession>A0A7G1Q8M1</accession>
<name>A0A7G1Q8M1_9GAMM</name>
<dbReference type="PANTHER" id="PTHR33910:SF1">
    <property type="entry name" value="PROTEIN TRANSLOCASE SUBUNIT SECE"/>
    <property type="match status" value="1"/>
</dbReference>
<protein>
    <recommendedName>
        <fullName evidence="9">Protein translocase subunit SecE</fullName>
    </recommendedName>
</protein>
<reference evidence="10 11" key="1">
    <citation type="submission" date="2020-03" db="EMBL/GenBank/DDBJ databases">
        <authorList>
            <person name="Picone N."/>
        </authorList>
    </citation>
    <scope>NUCLEOTIDE SEQUENCE [LARGE SCALE GENOMIC DNA]</scope>
    <source>
        <strain evidence="10">NSCAC1</strain>
    </source>
</reference>
<dbReference type="PANTHER" id="PTHR33910">
    <property type="entry name" value="PROTEIN TRANSLOCASE SUBUNIT SECE"/>
    <property type="match status" value="1"/>
</dbReference>
<evidence type="ECO:0000256" key="7">
    <source>
        <dbReference type="ARBA" id="ARBA00023010"/>
    </source>
</evidence>
<evidence type="ECO:0000256" key="8">
    <source>
        <dbReference type="ARBA" id="ARBA00023136"/>
    </source>
</evidence>
<feature type="transmembrane region" description="Helical" evidence="9">
    <location>
        <begin position="7"/>
        <end position="25"/>
    </location>
</feature>
<dbReference type="HAMAP" id="MF_00422">
    <property type="entry name" value="SecE"/>
    <property type="match status" value="1"/>
</dbReference>
<evidence type="ECO:0000256" key="9">
    <source>
        <dbReference type="HAMAP-Rule" id="MF_00422"/>
    </source>
</evidence>
<evidence type="ECO:0000256" key="3">
    <source>
        <dbReference type="ARBA" id="ARBA00022475"/>
    </source>
</evidence>
<keyword evidence="11" id="KW-1185">Reference proteome</keyword>
<dbReference type="GO" id="GO:0043952">
    <property type="term" value="P:protein transport by the Sec complex"/>
    <property type="evidence" value="ECO:0007669"/>
    <property type="project" value="UniProtKB-UniRule"/>
</dbReference>
<dbReference type="AlphaFoldDB" id="A0A7G1Q8M1"/>
<proteinExistence type="inferred from homology"/>
<comment type="function">
    <text evidence="9">Essential subunit of the Sec protein translocation channel SecYEG. Clamps together the 2 halves of SecY. May contact the channel plug during translocation.</text>
</comment>
<dbReference type="GO" id="GO:0005886">
    <property type="term" value="C:plasma membrane"/>
    <property type="evidence" value="ECO:0007669"/>
    <property type="project" value="UniProtKB-UniRule"/>
</dbReference>
<feature type="transmembrane region" description="Helical" evidence="9">
    <location>
        <begin position="31"/>
        <end position="50"/>
    </location>
</feature>
<dbReference type="RefSeq" id="WP_197744705.1">
    <property type="nucleotide sequence ID" value="NZ_LR778175.1"/>
</dbReference>
<comment type="subcellular location">
    <subcellularLocation>
        <location evidence="1">Membrane</location>
    </subcellularLocation>
</comment>